<dbReference type="STRING" id="234267.Acid_1449"/>
<keyword evidence="1" id="KW-1133">Transmembrane helix</keyword>
<dbReference type="PANTHER" id="PTHR43032">
    <property type="entry name" value="PROTEIN-METHIONINE-SULFOXIDE REDUCTASE"/>
    <property type="match status" value="1"/>
</dbReference>
<gene>
    <name evidence="3" type="ordered locus">Acid_1449</name>
</gene>
<dbReference type="KEGG" id="sus:Acid_1449"/>
<feature type="transmembrane region" description="Helical" evidence="1">
    <location>
        <begin position="26"/>
        <end position="44"/>
    </location>
</feature>
<name>Q028W0_SOLUE</name>
<keyword evidence="1" id="KW-0472">Membrane</keyword>
<proteinExistence type="predicted"/>
<dbReference type="HOGENOM" id="CLU_045520_2_0_0"/>
<dbReference type="AlphaFoldDB" id="Q028W0"/>
<accession>Q028W0</accession>
<evidence type="ECO:0000256" key="1">
    <source>
        <dbReference type="SAM" id="Phobius"/>
    </source>
</evidence>
<dbReference type="EMBL" id="CP000473">
    <property type="protein sequence ID" value="ABJ82442.1"/>
    <property type="molecule type" value="Genomic_DNA"/>
</dbReference>
<reference evidence="3" key="1">
    <citation type="submission" date="2006-10" db="EMBL/GenBank/DDBJ databases">
        <title>Complete sequence of Solibacter usitatus Ellin6076.</title>
        <authorList>
            <consortium name="US DOE Joint Genome Institute"/>
            <person name="Copeland A."/>
            <person name="Lucas S."/>
            <person name="Lapidus A."/>
            <person name="Barry K."/>
            <person name="Detter J.C."/>
            <person name="Glavina del Rio T."/>
            <person name="Hammon N."/>
            <person name="Israni S."/>
            <person name="Dalin E."/>
            <person name="Tice H."/>
            <person name="Pitluck S."/>
            <person name="Thompson L.S."/>
            <person name="Brettin T."/>
            <person name="Bruce D."/>
            <person name="Han C."/>
            <person name="Tapia R."/>
            <person name="Gilna P."/>
            <person name="Schmutz J."/>
            <person name="Larimer F."/>
            <person name="Land M."/>
            <person name="Hauser L."/>
            <person name="Kyrpides N."/>
            <person name="Mikhailova N."/>
            <person name="Janssen P.H."/>
            <person name="Kuske C.R."/>
            <person name="Richardson P."/>
        </authorList>
    </citation>
    <scope>NUCLEOTIDE SEQUENCE</scope>
    <source>
        <strain evidence="3">Ellin6076</strain>
    </source>
</reference>
<keyword evidence="1" id="KW-0812">Transmembrane</keyword>
<dbReference type="eggNOG" id="COG2041">
    <property type="taxonomic scope" value="Bacteria"/>
</dbReference>
<dbReference type="PANTHER" id="PTHR43032:SF2">
    <property type="entry name" value="BLL0505 PROTEIN"/>
    <property type="match status" value="1"/>
</dbReference>
<feature type="domain" description="Oxidoreductase molybdopterin-binding" evidence="2">
    <location>
        <begin position="101"/>
        <end position="245"/>
    </location>
</feature>
<protein>
    <submittedName>
        <fullName evidence="3">Oxidoreductase, molybdopterin binding</fullName>
    </submittedName>
</protein>
<dbReference type="InterPro" id="IPR036374">
    <property type="entry name" value="OxRdtase_Mopterin-bd_sf"/>
</dbReference>
<dbReference type="SUPFAM" id="SSF56524">
    <property type="entry name" value="Oxidoreductase molybdopterin-binding domain"/>
    <property type="match status" value="1"/>
</dbReference>
<evidence type="ECO:0000313" key="3">
    <source>
        <dbReference type="EMBL" id="ABJ82442.1"/>
    </source>
</evidence>
<dbReference type="Gene3D" id="3.90.420.10">
    <property type="entry name" value="Oxidoreductase, molybdopterin-binding domain"/>
    <property type="match status" value="1"/>
</dbReference>
<organism evidence="3">
    <name type="scientific">Solibacter usitatus (strain Ellin6076)</name>
    <dbReference type="NCBI Taxonomy" id="234267"/>
    <lineage>
        <taxon>Bacteria</taxon>
        <taxon>Pseudomonadati</taxon>
        <taxon>Acidobacteriota</taxon>
        <taxon>Terriglobia</taxon>
        <taxon>Bryobacterales</taxon>
        <taxon>Solibacteraceae</taxon>
        <taxon>Candidatus Solibacter</taxon>
    </lineage>
</organism>
<dbReference type="InterPro" id="IPR000572">
    <property type="entry name" value="OxRdtase_Mopterin-bd_dom"/>
</dbReference>
<sequence>MTRGNRDAPPPSQTPERELRLRMRRAFLTLGVGAAAGFAGWRWLRSRPEIDGLAQPFRRMLQFNERVAGAYFDERHLAAVYPASAIQPMRTNGDIGLGDDYDPQNWRLAIKPLPGRGEVRYLTLADIRALPQVEHITQLKCIEGWSVVTHWAGARFMDFTEQFAPESKSAPYIGMQTPDEEYFVGLDRASAMHPQTLLCYEMNGAPLTLEHGAPLRLATPVKYGIKNLKRIGTITYSTERPNDYWAEQGYDWYAGM</sequence>
<evidence type="ECO:0000259" key="2">
    <source>
        <dbReference type="Pfam" id="PF00174"/>
    </source>
</evidence>
<dbReference type="Pfam" id="PF00174">
    <property type="entry name" value="Oxidored_molyb"/>
    <property type="match status" value="1"/>
</dbReference>
<dbReference type="InParanoid" id="Q028W0"/>